<accession>A0A182FXW5</accession>
<dbReference type="EnsemblMetazoa" id="AALB014478-RA">
    <property type="protein sequence ID" value="AALB014478-PA"/>
    <property type="gene ID" value="AALB014478"/>
</dbReference>
<evidence type="ECO:0000313" key="2">
    <source>
        <dbReference type="Proteomes" id="UP000069272"/>
    </source>
</evidence>
<protein>
    <submittedName>
        <fullName evidence="1">Uncharacterized protein</fullName>
    </submittedName>
</protein>
<keyword evidence="2" id="KW-1185">Reference proteome</keyword>
<proteinExistence type="predicted"/>
<reference evidence="1" key="2">
    <citation type="submission" date="2022-08" db="UniProtKB">
        <authorList>
            <consortium name="EnsemblMetazoa"/>
        </authorList>
    </citation>
    <scope>IDENTIFICATION</scope>
    <source>
        <strain evidence="1">STECLA/ALBI9_A</strain>
    </source>
</reference>
<sequence length="200" mass="22901">MFLHVAIHRYLRAECFTARSANVVRIVRVHLRDVHLQCMVTGQDLLADWARFLDVQRFVRPQQIPLREASAAGVTFVRSILFAAMAFGEMQGQIAARFVRFLTNFTPNFPPMVFYMLQDGVAIEELFVAAAHVTASAVLALVVRQQLREVTLPNGTDFALERVEFFDLLVRHSIGLPPYADLLLRRWRVSSVQFTPWHSF</sequence>
<reference evidence="1 2" key="1">
    <citation type="journal article" date="2017" name="G3 (Bethesda)">
        <title>The Physical Genome Mapping of Anopheles albimanus Corrected Scaffold Misassemblies and Identified Interarm Rearrangements in Genus Anopheles.</title>
        <authorList>
            <person name="Artemov G.N."/>
            <person name="Peery A.N."/>
            <person name="Jiang X."/>
            <person name="Tu Z."/>
            <person name="Stegniy V.N."/>
            <person name="Sharakhova M.V."/>
            <person name="Sharakhov I.V."/>
        </authorList>
    </citation>
    <scope>NUCLEOTIDE SEQUENCE [LARGE SCALE GENOMIC DNA]</scope>
    <source>
        <strain evidence="1 2">ALBI9_A</strain>
    </source>
</reference>
<dbReference type="AlphaFoldDB" id="A0A182FXW5"/>
<dbReference type="VEuPathDB" id="VectorBase:AALB014478"/>
<organism evidence="1 2">
    <name type="scientific">Anopheles albimanus</name>
    <name type="common">New world malaria mosquito</name>
    <dbReference type="NCBI Taxonomy" id="7167"/>
    <lineage>
        <taxon>Eukaryota</taxon>
        <taxon>Metazoa</taxon>
        <taxon>Ecdysozoa</taxon>
        <taxon>Arthropoda</taxon>
        <taxon>Hexapoda</taxon>
        <taxon>Insecta</taxon>
        <taxon>Pterygota</taxon>
        <taxon>Neoptera</taxon>
        <taxon>Endopterygota</taxon>
        <taxon>Diptera</taxon>
        <taxon>Nematocera</taxon>
        <taxon>Culicoidea</taxon>
        <taxon>Culicidae</taxon>
        <taxon>Anophelinae</taxon>
        <taxon>Anopheles</taxon>
    </lineage>
</organism>
<name>A0A182FXW5_ANOAL</name>
<evidence type="ECO:0000313" key="1">
    <source>
        <dbReference type="EnsemblMetazoa" id="AALB014478-PA"/>
    </source>
</evidence>
<dbReference type="Proteomes" id="UP000069272">
    <property type="component" value="Chromosome 3L"/>
</dbReference>